<comment type="caution">
    <text evidence="1">The sequence shown here is derived from an EMBL/GenBank/DDBJ whole genome shotgun (WGS) entry which is preliminary data.</text>
</comment>
<sequence length="105" mass="12153">MVSHPAMRPMFARTHWGHQRRALRRGITAAMLYAGGSELTHGTMRTMAEVHSRRGRAPVDPELYQFWIESLITTVAECDPRYAPELEPRWRQALQPMIDAFIEAY</sequence>
<proteinExistence type="predicted"/>
<dbReference type="AlphaFoldDB" id="A0A2U2N8E8"/>
<dbReference type="GO" id="GO:0020037">
    <property type="term" value="F:heme binding"/>
    <property type="evidence" value="ECO:0007669"/>
    <property type="project" value="InterPro"/>
</dbReference>
<dbReference type="InterPro" id="IPR012292">
    <property type="entry name" value="Globin/Proto"/>
</dbReference>
<organism evidence="1 2">
    <name type="scientific">Sediminicurvatus halobius</name>
    <dbReference type="NCBI Taxonomy" id="2182432"/>
    <lineage>
        <taxon>Bacteria</taxon>
        <taxon>Pseudomonadati</taxon>
        <taxon>Pseudomonadota</taxon>
        <taxon>Gammaproteobacteria</taxon>
        <taxon>Chromatiales</taxon>
        <taxon>Ectothiorhodospiraceae</taxon>
        <taxon>Sediminicurvatus</taxon>
    </lineage>
</organism>
<name>A0A2U2N8E8_9GAMM</name>
<dbReference type="SUPFAM" id="SSF46458">
    <property type="entry name" value="Globin-like"/>
    <property type="match status" value="1"/>
</dbReference>
<dbReference type="InterPro" id="IPR009050">
    <property type="entry name" value="Globin-like_sf"/>
</dbReference>
<evidence type="ECO:0000313" key="1">
    <source>
        <dbReference type="EMBL" id="PWG65465.1"/>
    </source>
</evidence>
<protein>
    <submittedName>
        <fullName evidence="1">Globin</fullName>
    </submittedName>
</protein>
<dbReference type="Gene3D" id="1.10.490.10">
    <property type="entry name" value="Globins"/>
    <property type="match status" value="1"/>
</dbReference>
<gene>
    <name evidence="1" type="ORF">DEM34_01615</name>
</gene>
<dbReference type="GO" id="GO:0019825">
    <property type="term" value="F:oxygen binding"/>
    <property type="evidence" value="ECO:0007669"/>
    <property type="project" value="InterPro"/>
</dbReference>
<evidence type="ECO:0000313" key="2">
    <source>
        <dbReference type="Proteomes" id="UP000245474"/>
    </source>
</evidence>
<keyword evidence="2" id="KW-1185">Reference proteome</keyword>
<dbReference type="Proteomes" id="UP000245474">
    <property type="component" value="Unassembled WGS sequence"/>
</dbReference>
<reference evidence="1 2" key="1">
    <citation type="submission" date="2018-05" db="EMBL/GenBank/DDBJ databases">
        <title>Spiribacter halobius sp. nov., a moderately halophilic bacterium isolated from marine solar saltern.</title>
        <authorList>
            <person name="Zheng W.-S."/>
            <person name="Lu D.-C."/>
            <person name="Du Z.-J."/>
        </authorList>
    </citation>
    <scope>NUCLEOTIDE SEQUENCE [LARGE SCALE GENOMIC DNA]</scope>
    <source>
        <strain evidence="1 2">E85</strain>
    </source>
</reference>
<accession>A0A2U2N8E8</accession>
<dbReference type="EMBL" id="QFFI01000002">
    <property type="protein sequence ID" value="PWG65465.1"/>
    <property type="molecule type" value="Genomic_DNA"/>
</dbReference>